<gene>
    <name evidence="5" type="ORF">LUZ62_067939</name>
</gene>
<feature type="domain" description="Rho-GAP" evidence="4">
    <location>
        <begin position="66"/>
        <end position="246"/>
    </location>
</feature>
<dbReference type="InterPro" id="IPR036936">
    <property type="entry name" value="CRIB_dom_sf"/>
</dbReference>
<dbReference type="Proteomes" id="UP001140206">
    <property type="component" value="Chromosome 4"/>
</dbReference>
<dbReference type="Pfam" id="PF00786">
    <property type="entry name" value="PBD"/>
    <property type="match status" value="1"/>
</dbReference>
<proteinExistence type="predicted"/>
<dbReference type="SMART" id="SM00324">
    <property type="entry name" value="RhoGAP"/>
    <property type="match status" value="1"/>
</dbReference>
<dbReference type="Gene3D" id="3.90.810.10">
    <property type="entry name" value="CRIB domain"/>
    <property type="match status" value="1"/>
</dbReference>
<dbReference type="InterPro" id="IPR000198">
    <property type="entry name" value="RhoGAP_dom"/>
</dbReference>
<feature type="compositionally biased region" description="Polar residues" evidence="2">
    <location>
        <begin position="248"/>
        <end position="276"/>
    </location>
</feature>
<protein>
    <recommendedName>
        <fullName evidence="7">Rho GTPase activating protein</fullName>
    </recommendedName>
</protein>
<keyword evidence="6" id="KW-1185">Reference proteome</keyword>
<name>A0AAV8CPI6_9POAL</name>
<evidence type="ECO:0000259" key="3">
    <source>
        <dbReference type="PROSITE" id="PS50108"/>
    </source>
</evidence>
<dbReference type="CDD" id="cd00132">
    <property type="entry name" value="CRIB"/>
    <property type="match status" value="1"/>
</dbReference>
<dbReference type="CDD" id="cd00159">
    <property type="entry name" value="RhoGAP"/>
    <property type="match status" value="1"/>
</dbReference>
<accession>A0AAV8CPI6</accession>
<evidence type="ECO:0000256" key="2">
    <source>
        <dbReference type="SAM" id="MobiDB-lite"/>
    </source>
</evidence>
<dbReference type="Pfam" id="PF00620">
    <property type="entry name" value="RhoGAP"/>
    <property type="match status" value="1"/>
</dbReference>
<evidence type="ECO:0000256" key="1">
    <source>
        <dbReference type="ARBA" id="ARBA00022468"/>
    </source>
</evidence>
<dbReference type="Gene3D" id="1.10.555.10">
    <property type="entry name" value="Rho GTPase activation protein"/>
    <property type="match status" value="1"/>
</dbReference>
<evidence type="ECO:0008006" key="7">
    <source>
        <dbReference type="Google" id="ProtNLM"/>
    </source>
</evidence>
<comment type="caution">
    <text evidence="5">The sequence shown here is derived from an EMBL/GenBank/DDBJ whole genome shotgun (WGS) entry which is preliminary data.</text>
</comment>
<dbReference type="EMBL" id="JAMFTS010000004">
    <property type="protein sequence ID" value="KAJ4757564.1"/>
    <property type="molecule type" value="Genomic_DNA"/>
</dbReference>
<dbReference type="GO" id="GO:0005096">
    <property type="term" value="F:GTPase activator activity"/>
    <property type="evidence" value="ECO:0007669"/>
    <property type="project" value="UniProtKB-KW"/>
</dbReference>
<feature type="compositionally biased region" description="Basic and acidic residues" evidence="2">
    <location>
        <begin position="305"/>
        <end position="326"/>
    </location>
</feature>
<dbReference type="InterPro" id="IPR000095">
    <property type="entry name" value="CRIB_dom"/>
</dbReference>
<evidence type="ECO:0000313" key="6">
    <source>
        <dbReference type="Proteomes" id="UP001140206"/>
    </source>
</evidence>
<feature type="domain" description="CRIB" evidence="3">
    <location>
        <begin position="22"/>
        <end position="35"/>
    </location>
</feature>
<dbReference type="InterPro" id="IPR008936">
    <property type="entry name" value="Rho_GTPase_activation_prot"/>
</dbReference>
<dbReference type="InterPro" id="IPR044785">
    <property type="entry name" value="RopGAP1-5"/>
</dbReference>
<dbReference type="PANTHER" id="PTHR23177:SF33">
    <property type="entry name" value="OS01G0967200 PROTEIN"/>
    <property type="match status" value="1"/>
</dbReference>
<dbReference type="SMART" id="SM00285">
    <property type="entry name" value="PBD"/>
    <property type="match status" value="1"/>
</dbReference>
<dbReference type="PROSITE" id="PS50108">
    <property type="entry name" value="CRIB"/>
    <property type="match status" value="1"/>
</dbReference>
<dbReference type="PROSITE" id="PS50238">
    <property type="entry name" value="RHOGAP"/>
    <property type="match status" value="1"/>
</dbReference>
<evidence type="ECO:0000259" key="4">
    <source>
        <dbReference type="PROSITE" id="PS50238"/>
    </source>
</evidence>
<dbReference type="AlphaFoldDB" id="A0AAV8CPI6"/>
<dbReference type="PANTHER" id="PTHR23177">
    <property type="entry name" value="MKIAA1688 PROTEIN"/>
    <property type="match status" value="1"/>
</dbReference>
<dbReference type="SUPFAM" id="SSF48350">
    <property type="entry name" value="GTPase activation domain, GAP"/>
    <property type="match status" value="1"/>
</dbReference>
<sequence length="343" mass="37893">MEGEENGDDLGPTEAELASMKISWPTDVRHVAHVTFDKFQGFLGLPDEFEPEAHRAPSASATVFGVSVESMQCSLDPRGNSVPKVLLLLQQKLYAQGGLKTEGIFRINADNNQEELVRDLLNRGLVPDKVDVHCLSGLIKSWFRELPGGLLDSLPPDQVMQCKSEEDATKLVAQLPMAKAALLDWAVSLMADVVEEHHVNKMNARNVAMVFAPNMTQMSDPLTALKHAVQVMNVLNMLIMKELKNRQDSNSQQLNTRPNSLFGSNEHQSTSENAKSCRTRNAEKPNSVTGASANKGPINLSSARGKGEEISCDHEEPIWDKDPRENGKISRVDSVVERLEAFW</sequence>
<organism evidence="5 6">
    <name type="scientific">Rhynchospora pubera</name>
    <dbReference type="NCBI Taxonomy" id="906938"/>
    <lineage>
        <taxon>Eukaryota</taxon>
        <taxon>Viridiplantae</taxon>
        <taxon>Streptophyta</taxon>
        <taxon>Embryophyta</taxon>
        <taxon>Tracheophyta</taxon>
        <taxon>Spermatophyta</taxon>
        <taxon>Magnoliopsida</taxon>
        <taxon>Liliopsida</taxon>
        <taxon>Poales</taxon>
        <taxon>Cyperaceae</taxon>
        <taxon>Cyperoideae</taxon>
        <taxon>Rhynchosporeae</taxon>
        <taxon>Rhynchospora</taxon>
    </lineage>
</organism>
<keyword evidence="1" id="KW-0343">GTPase activation</keyword>
<dbReference type="GO" id="GO:0007165">
    <property type="term" value="P:signal transduction"/>
    <property type="evidence" value="ECO:0007669"/>
    <property type="project" value="InterPro"/>
</dbReference>
<reference evidence="5" key="1">
    <citation type="submission" date="2022-08" db="EMBL/GenBank/DDBJ databases">
        <authorList>
            <person name="Marques A."/>
        </authorList>
    </citation>
    <scope>NUCLEOTIDE SEQUENCE</scope>
    <source>
        <strain evidence="5">RhyPub2mFocal</strain>
        <tissue evidence="5">Leaves</tissue>
    </source>
</reference>
<evidence type="ECO:0000313" key="5">
    <source>
        <dbReference type="EMBL" id="KAJ4757564.1"/>
    </source>
</evidence>
<feature type="region of interest" description="Disordered" evidence="2">
    <location>
        <begin position="246"/>
        <end position="326"/>
    </location>
</feature>